<reference evidence="4 5" key="1">
    <citation type="submission" date="2019-01" db="EMBL/GenBank/DDBJ databases">
        <title>Oerskovia turbata Genome sequencing and assembly.</title>
        <authorList>
            <person name="Dou T."/>
        </authorList>
    </citation>
    <scope>NUCLEOTIDE SEQUENCE [LARGE SCALE GENOMIC DNA]</scope>
    <source>
        <strain evidence="3 4">JCM12123</strain>
        <strain evidence="2 5">JCM3160</strain>
    </source>
</reference>
<name>A0A4Q1KZA4_9CELL</name>
<dbReference type="InterPro" id="IPR025289">
    <property type="entry name" value="DUF4081"/>
</dbReference>
<organism evidence="3 4">
    <name type="scientific">Oerskovia turbata</name>
    <dbReference type="NCBI Taxonomy" id="1713"/>
    <lineage>
        <taxon>Bacteria</taxon>
        <taxon>Bacillati</taxon>
        <taxon>Actinomycetota</taxon>
        <taxon>Actinomycetes</taxon>
        <taxon>Micrococcales</taxon>
        <taxon>Cellulomonadaceae</taxon>
        <taxon>Oerskovia</taxon>
    </lineage>
</organism>
<dbReference type="SUPFAM" id="SSF55729">
    <property type="entry name" value="Acyl-CoA N-acyltransferases (Nat)"/>
    <property type="match status" value="1"/>
</dbReference>
<accession>A0A4Q1KZA4</accession>
<dbReference type="OrthoDB" id="5241264at2"/>
<feature type="domain" description="N-acetyltransferase" evidence="1">
    <location>
        <begin position="250"/>
        <end position="318"/>
    </location>
</feature>
<dbReference type="STRING" id="1713.GCA_000718325_01038"/>
<evidence type="ECO:0000313" key="4">
    <source>
        <dbReference type="Proteomes" id="UP000289805"/>
    </source>
</evidence>
<dbReference type="EMBL" id="SDJR01000001">
    <property type="protein sequence ID" value="RXR27880.1"/>
    <property type="molecule type" value="Genomic_DNA"/>
</dbReference>
<evidence type="ECO:0000313" key="3">
    <source>
        <dbReference type="EMBL" id="RXR35682.1"/>
    </source>
</evidence>
<dbReference type="RefSeq" id="WP_030150593.1">
    <property type="nucleotide sequence ID" value="NZ_JOFV01000004.1"/>
</dbReference>
<protein>
    <submittedName>
        <fullName evidence="3">GNAT family N-acetyltransferase</fullName>
    </submittedName>
</protein>
<dbReference type="AlphaFoldDB" id="A0A4Q1KZA4"/>
<dbReference type="GO" id="GO:0016747">
    <property type="term" value="F:acyltransferase activity, transferring groups other than amino-acyl groups"/>
    <property type="evidence" value="ECO:0007669"/>
    <property type="project" value="InterPro"/>
</dbReference>
<dbReference type="Proteomes" id="UP000290517">
    <property type="component" value="Unassembled WGS sequence"/>
</dbReference>
<comment type="caution">
    <text evidence="3">The sequence shown here is derived from an EMBL/GenBank/DDBJ whole genome shotgun (WGS) entry which is preliminary data.</text>
</comment>
<dbReference type="Gene3D" id="3.40.630.30">
    <property type="match status" value="1"/>
</dbReference>
<proteinExistence type="predicted"/>
<dbReference type="Proteomes" id="UP000289805">
    <property type="component" value="Unassembled WGS sequence"/>
</dbReference>
<keyword evidence="5" id="KW-1185">Reference proteome</keyword>
<dbReference type="EMBL" id="SDJQ01000007">
    <property type="protein sequence ID" value="RXR35682.1"/>
    <property type="molecule type" value="Genomic_DNA"/>
</dbReference>
<dbReference type="Pfam" id="PF13312">
    <property type="entry name" value="DUF4081"/>
    <property type="match status" value="1"/>
</dbReference>
<keyword evidence="3" id="KW-0808">Transferase</keyword>
<dbReference type="InterPro" id="IPR016181">
    <property type="entry name" value="Acyl_CoA_acyltransferase"/>
</dbReference>
<evidence type="ECO:0000259" key="1">
    <source>
        <dbReference type="PROSITE" id="PS51186"/>
    </source>
</evidence>
<evidence type="ECO:0000313" key="2">
    <source>
        <dbReference type="EMBL" id="RXR27880.1"/>
    </source>
</evidence>
<dbReference type="Pfam" id="PF00583">
    <property type="entry name" value="Acetyltransf_1"/>
    <property type="match status" value="1"/>
</dbReference>
<dbReference type="PROSITE" id="PS51186">
    <property type="entry name" value="GNAT"/>
    <property type="match status" value="1"/>
</dbReference>
<evidence type="ECO:0000313" key="5">
    <source>
        <dbReference type="Proteomes" id="UP000290517"/>
    </source>
</evidence>
<sequence length="318" mass="33593">MARWHPPGPWSRPQGARVLGDGDVAEALGVCSLDPVGSVLAASRIVEATRLSHSGGQVWGFPAQGPLVAICWAGANLVPVVPSQGADRAEALDAFAALARRFGRRASSIVGERSAALGLWDRLSEHWPAARDVRDDQPSLMIDRAPDVEPDRSVRRSVPAELPLVLPACVRMFVEEVGYSPVAAGGNAYADRVRGLITSGRSFVRVAGGAAPAPLPPGTGAPLAGDALDGLAPERVVVFKAELGAVTPAVAQVQGVWVDPRFRGRRLSESGMAAVVEITRREIAPIVSLYVNAYNERALAAYRRVGFEQVGTFATVLF</sequence>
<gene>
    <name evidence="2" type="ORF">EQW73_00755</name>
    <name evidence="3" type="ORF">EQW78_04995</name>
</gene>
<dbReference type="PIRSF" id="PIRSF021603">
    <property type="entry name" value="UCP21603_acetyltransf"/>
    <property type="match status" value="1"/>
</dbReference>
<dbReference type="InterPro" id="IPR016794">
    <property type="entry name" value="UCP21603_acetyltransf"/>
</dbReference>
<dbReference type="InterPro" id="IPR000182">
    <property type="entry name" value="GNAT_dom"/>
</dbReference>